<dbReference type="PANTHER" id="PTHR48106:SF13">
    <property type="entry name" value="QUINONE OXIDOREDUCTASE-RELATED"/>
    <property type="match status" value="1"/>
</dbReference>
<geneLocation type="plasmid" evidence="4">
    <name>2</name>
</geneLocation>
<keyword evidence="1" id="KW-0521">NADP</keyword>
<dbReference type="Pfam" id="PF13602">
    <property type="entry name" value="ADH_zinc_N_2"/>
    <property type="match status" value="1"/>
</dbReference>
<keyword evidence="2 4" id="KW-0560">Oxidoreductase</keyword>
<dbReference type="Gene3D" id="3.40.50.720">
    <property type="entry name" value="NAD(P)-binding Rossmann-like Domain"/>
    <property type="match status" value="1"/>
</dbReference>
<gene>
    <name evidence="4" type="primary">qorA_5</name>
    <name evidence="4" type="ORF">ERS450000_05789</name>
</gene>
<dbReference type="RefSeq" id="WP_060594847.1">
    <property type="nucleotide sequence ID" value="NZ_CP031418.1"/>
</dbReference>
<evidence type="ECO:0000313" key="5">
    <source>
        <dbReference type="Proteomes" id="UP000057820"/>
    </source>
</evidence>
<dbReference type="GO" id="GO:0070402">
    <property type="term" value="F:NADPH binding"/>
    <property type="evidence" value="ECO:0007669"/>
    <property type="project" value="TreeGrafter"/>
</dbReference>
<dbReference type="InterPro" id="IPR013154">
    <property type="entry name" value="ADH-like_N"/>
</dbReference>
<evidence type="ECO:0000313" key="4">
    <source>
        <dbReference type="EMBL" id="CRY83966.1"/>
    </source>
</evidence>
<dbReference type="SUPFAM" id="SSF51735">
    <property type="entry name" value="NAD(P)-binding Rossmann-fold domains"/>
    <property type="match status" value="1"/>
</dbReference>
<dbReference type="InterPro" id="IPR036291">
    <property type="entry name" value="NAD(P)-bd_dom_sf"/>
</dbReference>
<dbReference type="GO" id="GO:0003960">
    <property type="term" value="F:quinone reductase (NADPH) activity"/>
    <property type="evidence" value="ECO:0007669"/>
    <property type="project" value="UniProtKB-EC"/>
</dbReference>
<dbReference type="KEGG" id="nfr:ERS450000_05789"/>
<keyword evidence="4" id="KW-0614">Plasmid</keyword>
<dbReference type="GO" id="GO:0035925">
    <property type="term" value="F:mRNA 3'-UTR AU-rich region binding"/>
    <property type="evidence" value="ECO:0007669"/>
    <property type="project" value="TreeGrafter"/>
</dbReference>
<dbReference type="Proteomes" id="UP000057820">
    <property type="component" value="Plasmid 2"/>
</dbReference>
<proteinExistence type="predicted"/>
<protein>
    <submittedName>
        <fullName evidence="4">Quinone oxidoreductase 1</fullName>
        <ecNumber evidence="4">1.6.5.5</ecNumber>
    </submittedName>
</protein>
<dbReference type="AlphaFoldDB" id="A0A0H5PNB3"/>
<accession>A0A0H5PNB3</accession>
<dbReference type="GO" id="GO:0005829">
    <property type="term" value="C:cytosol"/>
    <property type="evidence" value="ECO:0007669"/>
    <property type="project" value="TreeGrafter"/>
</dbReference>
<dbReference type="Pfam" id="PF08240">
    <property type="entry name" value="ADH_N"/>
    <property type="match status" value="1"/>
</dbReference>
<reference evidence="5" key="1">
    <citation type="submission" date="2015-03" db="EMBL/GenBank/DDBJ databases">
        <authorList>
            <consortium name="Pathogen Informatics"/>
        </authorList>
    </citation>
    <scope>NUCLEOTIDE SEQUENCE [LARGE SCALE GENOMIC DNA]</scope>
    <source>
        <strain evidence="5">NCTC11134</strain>
        <plasmid evidence="5">2</plasmid>
    </source>
</reference>
<sequence length="331" mass="33284">MRAVQATRFGGPEVLAVRELPDPVPATGEVLIEVAAADVMFLDTRLRSGWGTDFFPVRPPYVPGGGVGGTVRAVGPGVDTAWLGARVVGPTAASGIGGGVPTGGYAERALVTEQTLLAVPAGLDIDRAVALVHDGRTALAAFDRATVQPGDLVLVTAAAGGLGTLLTQLAHRAGAKVVAAARGAAKLELAHRLGAHLSIDYSEPDWAEHARAATGGSGFHVVFDGVGGALGDGALAVTADGGRFLGYGSASGEFAGAHAAAARARGVEVVGLFDLQAGKPDWRALGAEALRMAAEGHLEVVVGQTFPLDQAAGAHAAIETRTAVGRTVLIP</sequence>
<name>A0A0H5PNB3_NOCFR</name>
<dbReference type="SMART" id="SM00829">
    <property type="entry name" value="PKS_ER"/>
    <property type="match status" value="1"/>
</dbReference>
<dbReference type="EC" id="1.6.5.5" evidence="4"/>
<dbReference type="InterPro" id="IPR011032">
    <property type="entry name" value="GroES-like_sf"/>
</dbReference>
<dbReference type="PANTHER" id="PTHR48106">
    <property type="entry name" value="QUINONE OXIDOREDUCTASE PIG3-RELATED"/>
    <property type="match status" value="1"/>
</dbReference>
<feature type="domain" description="Enoyl reductase (ER)" evidence="3">
    <location>
        <begin position="10"/>
        <end position="329"/>
    </location>
</feature>
<evidence type="ECO:0000256" key="1">
    <source>
        <dbReference type="ARBA" id="ARBA00022857"/>
    </source>
</evidence>
<dbReference type="SUPFAM" id="SSF50129">
    <property type="entry name" value="GroES-like"/>
    <property type="match status" value="1"/>
</dbReference>
<dbReference type="EMBL" id="LN868939">
    <property type="protein sequence ID" value="CRY83966.1"/>
    <property type="molecule type" value="Genomic_DNA"/>
</dbReference>
<organism evidence="4 5">
    <name type="scientific">Nocardia farcinica</name>
    <dbReference type="NCBI Taxonomy" id="37329"/>
    <lineage>
        <taxon>Bacteria</taxon>
        <taxon>Bacillati</taxon>
        <taxon>Actinomycetota</taxon>
        <taxon>Actinomycetes</taxon>
        <taxon>Mycobacteriales</taxon>
        <taxon>Nocardiaceae</taxon>
        <taxon>Nocardia</taxon>
    </lineage>
</organism>
<dbReference type="InterPro" id="IPR020843">
    <property type="entry name" value="ER"/>
</dbReference>
<dbReference type="Gene3D" id="3.90.180.10">
    <property type="entry name" value="Medium-chain alcohol dehydrogenases, catalytic domain"/>
    <property type="match status" value="1"/>
</dbReference>
<dbReference type="CDD" id="cd08244">
    <property type="entry name" value="MDR_enoyl_red"/>
    <property type="match status" value="1"/>
</dbReference>
<evidence type="ECO:0000259" key="3">
    <source>
        <dbReference type="SMART" id="SM00829"/>
    </source>
</evidence>
<evidence type="ECO:0000256" key="2">
    <source>
        <dbReference type="ARBA" id="ARBA00023002"/>
    </source>
</evidence>